<dbReference type="Pfam" id="PF20096">
    <property type="entry name" value="DUF6486"/>
    <property type="match status" value="1"/>
</dbReference>
<dbReference type="EMBL" id="JAUEIF010000001">
    <property type="protein sequence ID" value="MDN0024028.1"/>
    <property type="molecule type" value="Genomic_DNA"/>
</dbReference>
<organism evidence="3 5">
    <name type="scientific">Leyella lascolaii</name>
    <dbReference type="NCBI Taxonomy" id="1776379"/>
    <lineage>
        <taxon>Bacteria</taxon>
        <taxon>Pseudomonadati</taxon>
        <taxon>Bacteroidota</taxon>
        <taxon>Bacteroidia</taxon>
        <taxon>Bacteroidales</taxon>
        <taxon>Prevotellaceae</taxon>
        <taxon>Leyella</taxon>
    </lineage>
</organism>
<name>A0AAW7JI39_9BACT</name>
<keyword evidence="1" id="KW-0812">Transmembrane</keyword>
<dbReference type="AlphaFoldDB" id="A0AAW7JI39"/>
<dbReference type="RefSeq" id="WP_021994355.1">
    <property type="nucleotide sequence ID" value="NZ_CALUKV010000006.1"/>
</dbReference>
<feature type="transmembrane region" description="Helical" evidence="1">
    <location>
        <begin position="7"/>
        <end position="29"/>
    </location>
</feature>
<keyword evidence="4" id="KW-1185">Reference proteome</keyword>
<evidence type="ECO:0000313" key="5">
    <source>
        <dbReference type="Proteomes" id="UP001168478"/>
    </source>
</evidence>
<comment type="caution">
    <text evidence="3">The sequence shown here is derived from an EMBL/GenBank/DDBJ whole genome shotgun (WGS) entry which is preliminary data.</text>
</comment>
<evidence type="ECO:0000256" key="1">
    <source>
        <dbReference type="SAM" id="Phobius"/>
    </source>
</evidence>
<reference evidence="3" key="2">
    <citation type="submission" date="2023-08" db="EMBL/GenBank/DDBJ databases">
        <title>Identification and characterization of horizontal gene transfer across gut microbiota members of farm animals based on homology search.</title>
        <authorList>
            <person name="Schwarzerova J."/>
            <person name="Nykrynova M."/>
            <person name="Jureckova K."/>
            <person name="Cejkova D."/>
            <person name="Rychlik I."/>
        </authorList>
    </citation>
    <scope>NUCLEOTIDE SEQUENCE</scope>
    <source>
        <strain evidence="3">ET15</strain>
        <strain evidence="2">ET37</strain>
    </source>
</reference>
<dbReference type="Proteomes" id="UP001167831">
    <property type="component" value="Unassembled WGS sequence"/>
</dbReference>
<dbReference type="Proteomes" id="UP001168478">
    <property type="component" value="Unassembled WGS sequence"/>
</dbReference>
<sequence>MSKKNNNLWTVIMKVLIAVATTIIGAIGVQEAGNDE</sequence>
<proteinExistence type="predicted"/>
<gene>
    <name evidence="2" type="ORF">QVN81_00605</name>
    <name evidence="3" type="ORF">QVN84_00600</name>
</gene>
<keyword evidence="1" id="KW-1133">Transmembrane helix</keyword>
<dbReference type="NCBIfam" id="NF033879">
    <property type="entry name" value="smalltalk"/>
    <property type="match status" value="1"/>
</dbReference>
<protein>
    <submittedName>
        <fullName evidence="3">Smalltalk protein</fullName>
    </submittedName>
</protein>
<reference evidence="3" key="1">
    <citation type="submission" date="2023-06" db="EMBL/GenBank/DDBJ databases">
        <authorList>
            <person name="Zeman M."/>
            <person name="Kubasova T."/>
            <person name="Jahodarova E."/>
            <person name="Nykrynova M."/>
            <person name="Rychlik I."/>
        </authorList>
    </citation>
    <scope>NUCLEOTIDE SEQUENCE</scope>
    <source>
        <strain evidence="3">ET15</strain>
        <strain evidence="2">ET37</strain>
    </source>
</reference>
<keyword evidence="1" id="KW-0472">Membrane</keyword>
<evidence type="ECO:0000313" key="3">
    <source>
        <dbReference type="EMBL" id="MDN0024028.1"/>
    </source>
</evidence>
<dbReference type="EMBL" id="JAUEIE010000001">
    <property type="protein sequence ID" value="MDN0021531.1"/>
    <property type="molecule type" value="Genomic_DNA"/>
</dbReference>
<dbReference type="InterPro" id="IPR045505">
    <property type="entry name" value="DUF6486"/>
</dbReference>
<accession>A0AAW7JI39</accession>
<evidence type="ECO:0000313" key="2">
    <source>
        <dbReference type="EMBL" id="MDN0021531.1"/>
    </source>
</evidence>
<evidence type="ECO:0000313" key="4">
    <source>
        <dbReference type="Proteomes" id="UP001167831"/>
    </source>
</evidence>